<protein>
    <submittedName>
        <fullName evidence="1">Uncharacterized protein</fullName>
    </submittedName>
</protein>
<name>A0A4Z1ABL6_9LEPT</name>
<gene>
    <name evidence="1" type="ORF">EHQ62_01170</name>
</gene>
<dbReference type="AlphaFoldDB" id="A0A4Z1ABL6"/>
<dbReference type="EMBL" id="RQGH01000007">
    <property type="protein sequence ID" value="TGL75478.1"/>
    <property type="molecule type" value="Genomic_DNA"/>
</dbReference>
<accession>A0A4Z1ABL6</accession>
<dbReference type="Proteomes" id="UP000297567">
    <property type="component" value="Unassembled WGS sequence"/>
</dbReference>
<sequence length="82" mass="9717">MEESRDENLEAQIITLYKEKEELELRLGTSDTDAILQEFESLGKELSRLYSFKENYRKVDTNLIRIDSIHSAYIPKNRFETT</sequence>
<keyword evidence="2" id="KW-1185">Reference proteome</keyword>
<reference evidence="1" key="1">
    <citation type="journal article" date="2019" name="PLoS Negl. Trop. Dis.">
        <title>Revisiting the worldwide diversity of Leptospira species in the environment.</title>
        <authorList>
            <person name="Vincent A.T."/>
            <person name="Schiettekatte O."/>
            <person name="Bourhy P."/>
            <person name="Veyrier F.J."/>
            <person name="Picardeau M."/>
        </authorList>
    </citation>
    <scope>NUCLEOTIDE SEQUENCE [LARGE SCALE GENOMIC DNA]</scope>
    <source>
        <strain evidence="1">201702451</strain>
    </source>
</reference>
<evidence type="ECO:0000313" key="1">
    <source>
        <dbReference type="EMBL" id="TGL75478.1"/>
    </source>
</evidence>
<proteinExistence type="predicted"/>
<dbReference type="OrthoDB" id="344485at2"/>
<evidence type="ECO:0000313" key="2">
    <source>
        <dbReference type="Proteomes" id="UP000297567"/>
    </source>
</evidence>
<comment type="caution">
    <text evidence="1">The sequence shown here is derived from an EMBL/GenBank/DDBJ whole genome shotgun (WGS) entry which is preliminary data.</text>
</comment>
<organism evidence="1 2">
    <name type="scientific">Leptospira jelokensis</name>
    <dbReference type="NCBI Taxonomy" id="2484931"/>
    <lineage>
        <taxon>Bacteria</taxon>
        <taxon>Pseudomonadati</taxon>
        <taxon>Spirochaetota</taxon>
        <taxon>Spirochaetia</taxon>
        <taxon>Leptospirales</taxon>
        <taxon>Leptospiraceae</taxon>
        <taxon>Leptospira</taxon>
    </lineage>
</organism>
<dbReference type="RefSeq" id="WP_135640442.1">
    <property type="nucleotide sequence ID" value="NZ_RQGH01000007.1"/>
</dbReference>